<name>A0A6B0U6H0_IXORI</name>
<dbReference type="AlphaFoldDB" id="A0A6B0U6H0"/>
<reference evidence="1" key="1">
    <citation type="submission" date="2019-12" db="EMBL/GenBank/DDBJ databases">
        <title>An insight into the sialome of adult female Ixodes ricinus ticks feeding for 6 days.</title>
        <authorList>
            <person name="Perner J."/>
            <person name="Ribeiro J.M.C."/>
        </authorList>
    </citation>
    <scope>NUCLEOTIDE SEQUENCE</scope>
    <source>
        <strain evidence="1">Semi-engorged</strain>
        <tissue evidence="1">Salivary glands</tissue>
    </source>
</reference>
<accession>A0A6B0U6H0</accession>
<evidence type="ECO:0000313" key="1">
    <source>
        <dbReference type="EMBL" id="MXU83816.1"/>
    </source>
</evidence>
<protein>
    <submittedName>
        <fullName evidence="1">Putative secreted protein</fullName>
    </submittedName>
</protein>
<proteinExistence type="predicted"/>
<sequence>MSVFYAFRICTGVRSWVAKSRSTKLIFALLYLIFFCEAKNVLQHSICIGRELQQYCKFKESRIFENASTVFGRDGIF</sequence>
<dbReference type="EMBL" id="GIFC01001733">
    <property type="protein sequence ID" value="MXU83816.1"/>
    <property type="molecule type" value="Transcribed_RNA"/>
</dbReference>
<organism evidence="1">
    <name type="scientific">Ixodes ricinus</name>
    <name type="common">Common tick</name>
    <name type="synonym">Acarus ricinus</name>
    <dbReference type="NCBI Taxonomy" id="34613"/>
    <lineage>
        <taxon>Eukaryota</taxon>
        <taxon>Metazoa</taxon>
        <taxon>Ecdysozoa</taxon>
        <taxon>Arthropoda</taxon>
        <taxon>Chelicerata</taxon>
        <taxon>Arachnida</taxon>
        <taxon>Acari</taxon>
        <taxon>Parasitiformes</taxon>
        <taxon>Ixodida</taxon>
        <taxon>Ixodoidea</taxon>
        <taxon>Ixodidae</taxon>
        <taxon>Ixodinae</taxon>
        <taxon>Ixodes</taxon>
    </lineage>
</organism>